<dbReference type="Gene3D" id="2.60.40.10">
    <property type="entry name" value="Immunoglobulins"/>
    <property type="match status" value="1"/>
</dbReference>
<dbReference type="InterPro" id="IPR036179">
    <property type="entry name" value="Ig-like_dom_sf"/>
</dbReference>
<proteinExistence type="predicted"/>
<evidence type="ECO:0000313" key="3">
    <source>
        <dbReference type="Ensembl" id="ENSVKKP00000011601.1"/>
    </source>
</evidence>
<dbReference type="Proteomes" id="UP000694545">
    <property type="component" value="Unplaced"/>
</dbReference>
<dbReference type="SUPFAM" id="SSF48726">
    <property type="entry name" value="Immunoglobulin"/>
    <property type="match status" value="1"/>
</dbReference>
<dbReference type="InterPro" id="IPR013098">
    <property type="entry name" value="Ig_I-set"/>
</dbReference>
<dbReference type="SMART" id="SM00408">
    <property type="entry name" value="IGc2"/>
    <property type="match status" value="1"/>
</dbReference>
<evidence type="ECO:0000313" key="4">
    <source>
        <dbReference type="Proteomes" id="UP000694545"/>
    </source>
</evidence>
<dbReference type="AlphaFoldDB" id="A0A8D2JBQ8"/>
<sequence length="145" mass="15941">MSIDIDSISGDEAAEPERFYTPPSSVENFESPLSFMPPRFTSPVADIEVPEKSEALFHCKVAGRPTPVVQWFKESKCIAPDAWKYDIFSENGSHSLKIQNVGHSDSGMYLCKAVNTVGEATCKCILAVTKCQRAEGGSENYAWSL</sequence>
<dbReference type="FunFam" id="2.60.40.10:FF:000779">
    <property type="entry name" value="Titin b"/>
    <property type="match status" value="1"/>
</dbReference>
<dbReference type="InterPro" id="IPR003598">
    <property type="entry name" value="Ig_sub2"/>
</dbReference>
<dbReference type="PANTHER" id="PTHR47633">
    <property type="entry name" value="IMMUNOGLOBULIN"/>
    <property type="match status" value="1"/>
</dbReference>
<dbReference type="InterPro" id="IPR003599">
    <property type="entry name" value="Ig_sub"/>
</dbReference>
<dbReference type="Ensembl" id="ENSVKKT00000011879.1">
    <property type="protein sequence ID" value="ENSVKKP00000011601.1"/>
    <property type="gene ID" value="ENSVKKG00000008087.1"/>
</dbReference>
<accession>A0A8D2JBQ8</accession>
<dbReference type="Pfam" id="PF07679">
    <property type="entry name" value="I-set"/>
    <property type="match status" value="1"/>
</dbReference>
<feature type="region of interest" description="Disordered" evidence="1">
    <location>
        <begin position="1"/>
        <end position="25"/>
    </location>
</feature>
<reference evidence="3" key="2">
    <citation type="submission" date="2025-09" db="UniProtKB">
        <authorList>
            <consortium name="Ensembl"/>
        </authorList>
    </citation>
    <scope>IDENTIFICATION</scope>
</reference>
<keyword evidence="4" id="KW-1185">Reference proteome</keyword>
<name>A0A8D2JBQ8_VARKO</name>
<evidence type="ECO:0000259" key="2">
    <source>
        <dbReference type="PROSITE" id="PS50835"/>
    </source>
</evidence>
<dbReference type="GO" id="GO:0004672">
    <property type="term" value="F:protein kinase activity"/>
    <property type="evidence" value="ECO:0007669"/>
    <property type="project" value="TreeGrafter"/>
</dbReference>
<dbReference type="PANTHER" id="PTHR47633:SF16">
    <property type="entry name" value="CAVP-TARGET PROTEIN-LIKE"/>
    <property type="match status" value="1"/>
</dbReference>
<dbReference type="PROSITE" id="PS50835">
    <property type="entry name" value="IG_LIKE"/>
    <property type="match status" value="1"/>
</dbReference>
<feature type="domain" description="Ig-like" evidence="2">
    <location>
        <begin position="38"/>
        <end position="129"/>
    </location>
</feature>
<dbReference type="InterPro" id="IPR013783">
    <property type="entry name" value="Ig-like_fold"/>
</dbReference>
<reference evidence="3" key="1">
    <citation type="submission" date="2025-08" db="UniProtKB">
        <authorList>
            <consortium name="Ensembl"/>
        </authorList>
    </citation>
    <scope>IDENTIFICATION</scope>
</reference>
<dbReference type="SMART" id="SM00409">
    <property type="entry name" value="IG"/>
    <property type="match status" value="1"/>
</dbReference>
<dbReference type="InterPro" id="IPR007110">
    <property type="entry name" value="Ig-like_dom"/>
</dbReference>
<dbReference type="OMA" id="CKCILAV"/>
<organism evidence="3 4">
    <name type="scientific">Varanus komodoensis</name>
    <name type="common">Komodo dragon</name>
    <dbReference type="NCBI Taxonomy" id="61221"/>
    <lineage>
        <taxon>Eukaryota</taxon>
        <taxon>Metazoa</taxon>
        <taxon>Chordata</taxon>
        <taxon>Craniata</taxon>
        <taxon>Vertebrata</taxon>
        <taxon>Euteleostomi</taxon>
        <taxon>Lepidosauria</taxon>
        <taxon>Squamata</taxon>
        <taxon>Bifurcata</taxon>
        <taxon>Unidentata</taxon>
        <taxon>Episquamata</taxon>
        <taxon>Toxicofera</taxon>
        <taxon>Anguimorpha</taxon>
        <taxon>Paleoanguimorpha</taxon>
        <taxon>Varanoidea</taxon>
        <taxon>Varanidae</taxon>
        <taxon>Varanus</taxon>
    </lineage>
</organism>
<protein>
    <recommendedName>
        <fullName evidence="2">Ig-like domain-containing protein</fullName>
    </recommendedName>
</protein>
<evidence type="ECO:0000256" key="1">
    <source>
        <dbReference type="SAM" id="MobiDB-lite"/>
    </source>
</evidence>